<proteinExistence type="predicted"/>
<accession>A0ABS0I1T2</accession>
<name>A0ABS0I1T2_9BACT</name>
<organism evidence="1 2">
    <name type="scientific">Hymenobacter ruricola</name>
    <dbReference type="NCBI Taxonomy" id="2791023"/>
    <lineage>
        <taxon>Bacteria</taxon>
        <taxon>Pseudomonadati</taxon>
        <taxon>Bacteroidota</taxon>
        <taxon>Cytophagia</taxon>
        <taxon>Cytophagales</taxon>
        <taxon>Hymenobacteraceae</taxon>
        <taxon>Hymenobacter</taxon>
    </lineage>
</organism>
<gene>
    <name evidence="1" type="ORF">I2H31_07290</name>
</gene>
<evidence type="ECO:0000313" key="2">
    <source>
        <dbReference type="Proteomes" id="UP000618931"/>
    </source>
</evidence>
<dbReference type="EMBL" id="JADQDM010000002">
    <property type="protein sequence ID" value="MBF9220902.1"/>
    <property type="molecule type" value="Genomic_DNA"/>
</dbReference>
<protein>
    <recommendedName>
        <fullName evidence="3">HNH endonuclease</fullName>
    </recommendedName>
</protein>
<sequence length="277" mass="30728">MAKSNRDNFPQKVITTLAGRVAYLCSNPFCRRVTIGPHTATDKTTLIGVAAHITAASPGGPRYDPSLSDIERKSIGNGIWLCSNCATLIDKDEKHFPVSHLKDWRNKTEAYAAQQLGNGQPLLTLRPKIEAILLYQNGISSNEGFAEYISPGSLIRIEEAKLIISAKRHYKLQLINNSSIAAINIRLQQTGSNHLILDESIPSVNNLGPFLERNIKCTLSNFYIMTGGERVTSQRAEMAYPEELSDLQLAIDYTNEHGQQFQTLTSFSGKQPNNIFH</sequence>
<keyword evidence="2" id="KW-1185">Reference proteome</keyword>
<evidence type="ECO:0000313" key="1">
    <source>
        <dbReference type="EMBL" id="MBF9220902.1"/>
    </source>
</evidence>
<evidence type="ECO:0008006" key="3">
    <source>
        <dbReference type="Google" id="ProtNLM"/>
    </source>
</evidence>
<comment type="caution">
    <text evidence="1">The sequence shown here is derived from an EMBL/GenBank/DDBJ whole genome shotgun (WGS) entry which is preliminary data.</text>
</comment>
<dbReference type="Proteomes" id="UP000618931">
    <property type="component" value="Unassembled WGS sequence"/>
</dbReference>
<reference evidence="1 2" key="1">
    <citation type="submission" date="2020-11" db="EMBL/GenBank/DDBJ databases">
        <authorList>
            <person name="Kim M.K."/>
        </authorList>
    </citation>
    <scope>NUCLEOTIDE SEQUENCE [LARGE SCALE GENOMIC DNA]</scope>
    <source>
        <strain evidence="1 2">BT662</strain>
    </source>
</reference>